<name>A0ABN2WBV4_9MICO</name>
<keyword evidence="8" id="KW-1185">Reference proteome</keyword>
<dbReference type="PANTHER" id="PTHR43557:SF2">
    <property type="entry name" value="RIESKE DOMAIN-CONTAINING PROTEIN-RELATED"/>
    <property type="match status" value="1"/>
</dbReference>
<feature type="domain" description="FAD/NAD(P)-binding" evidence="6">
    <location>
        <begin position="142"/>
        <end position="310"/>
    </location>
</feature>
<evidence type="ECO:0000256" key="5">
    <source>
        <dbReference type="SAM" id="MobiDB-lite"/>
    </source>
</evidence>
<dbReference type="EMBL" id="BAAAPZ010000001">
    <property type="protein sequence ID" value="GAA2087111.1"/>
    <property type="molecule type" value="Genomic_DNA"/>
</dbReference>
<feature type="region of interest" description="Disordered" evidence="5">
    <location>
        <begin position="107"/>
        <end position="130"/>
    </location>
</feature>
<reference evidence="7 8" key="1">
    <citation type="journal article" date="2019" name="Int. J. Syst. Evol. Microbiol.">
        <title>The Global Catalogue of Microorganisms (GCM) 10K type strain sequencing project: providing services to taxonomists for standard genome sequencing and annotation.</title>
        <authorList>
            <consortium name="The Broad Institute Genomics Platform"/>
            <consortium name="The Broad Institute Genome Sequencing Center for Infectious Disease"/>
            <person name="Wu L."/>
            <person name="Ma J."/>
        </authorList>
    </citation>
    <scope>NUCLEOTIDE SEQUENCE [LARGE SCALE GENOMIC DNA]</scope>
    <source>
        <strain evidence="7 8">JCM 15900</strain>
    </source>
</reference>
<keyword evidence="3" id="KW-0274">FAD</keyword>
<comment type="cofactor">
    <cofactor evidence="1">
        <name>FAD</name>
        <dbReference type="ChEBI" id="CHEBI:57692"/>
    </cofactor>
</comment>
<dbReference type="PROSITE" id="PS51318">
    <property type="entry name" value="TAT"/>
    <property type="match status" value="1"/>
</dbReference>
<dbReference type="PANTHER" id="PTHR43557">
    <property type="entry name" value="APOPTOSIS-INDUCING FACTOR 1"/>
    <property type="match status" value="1"/>
</dbReference>
<dbReference type="InterPro" id="IPR006311">
    <property type="entry name" value="TAT_signal"/>
</dbReference>
<evidence type="ECO:0000313" key="8">
    <source>
        <dbReference type="Proteomes" id="UP001500984"/>
    </source>
</evidence>
<dbReference type="Pfam" id="PF07992">
    <property type="entry name" value="Pyr_redox_2"/>
    <property type="match status" value="1"/>
</dbReference>
<protein>
    <recommendedName>
        <fullName evidence="6">FAD/NAD(P)-binding domain-containing protein</fullName>
    </recommendedName>
</protein>
<sequence>MTEADARRTLVVAGGGAAGRAAAAALVAALGPHDPQEVSSAVPRPEDERPWRVLHLTGPEGEAVDRTMVDKAVMTGRLTPEKAAALRPPLAGAETSAARLVRVDIAGTPADQSGSGPCPAPRERPGSAVRADTAPLLRLTLESGAELEAAALIVATGSAPHQLEVPGAGAWRSAGRLSSLHTVEDAVRIRALVAGAQRRDSSPANRPLRVVVSGTGLVGAEAASLLREAGCAVTLVARSVLPAARSLGEPVARRLASLHSAAVDARWGVRITELGSVPTVAGGPGAVLLSDGTQVAADLVVAAHGSVPAPPAGLRAGDSAEAMGADGPAVPGWGSAGAADSGAESVLTAGLPVDSRLRLRGAAAEAAGLGDAAAGAGAPAASGAGVWASSHDPEPVPVWAAGAVAVHAGETAYRIDHWDDAEAQGAHAARSLLHAFAGGEDPGPYSPVSPWSARIHGHQLAGFGAVVPGVQVHTVSEDPLLVEFAAPVDGRVRAVVGLDAGRSLRDHARGTLLSA</sequence>
<evidence type="ECO:0000256" key="1">
    <source>
        <dbReference type="ARBA" id="ARBA00001974"/>
    </source>
</evidence>
<dbReference type="InterPro" id="IPR023753">
    <property type="entry name" value="FAD/NAD-binding_dom"/>
</dbReference>
<comment type="caution">
    <text evidence="7">The sequence shown here is derived from an EMBL/GenBank/DDBJ whole genome shotgun (WGS) entry which is preliminary data.</text>
</comment>
<dbReference type="PRINTS" id="PR00368">
    <property type="entry name" value="FADPNR"/>
</dbReference>
<evidence type="ECO:0000256" key="2">
    <source>
        <dbReference type="ARBA" id="ARBA00022630"/>
    </source>
</evidence>
<organism evidence="7 8">
    <name type="scientific">Brevibacterium salitolerans</name>
    <dbReference type="NCBI Taxonomy" id="1403566"/>
    <lineage>
        <taxon>Bacteria</taxon>
        <taxon>Bacillati</taxon>
        <taxon>Actinomycetota</taxon>
        <taxon>Actinomycetes</taxon>
        <taxon>Micrococcales</taxon>
        <taxon>Brevibacteriaceae</taxon>
        <taxon>Brevibacterium</taxon>
    </lineage>
</organism>
<dbReference type="InterPro" id="IPR036188">
    <property type="entry name" value="FAD/NAD-bd_sf"/>
</dbReference>
<evidence type="ECO:0000259" key="6">
    <source>
        <dbReference type="Pfam" id="PF07992"/>
    </source>
</evidence>
<evidence type="ECO:0000256" key="4">
    <source>
        <dbReference type="ARBA" id="ARBA00023002"/>
    </source>
</evidence>
<keyword evidence="4" id="KW-0560">Oxidoreductase</keyword>
<evidence type="ECO:0000313" key="7">
    <source>
        <dbReference type="EMBL" id="GAA2087111.1"/>
    </source>
</evidence>
<gene>
    <name evidence="7" type="ORF">GCM10009823_01300</name>
</gene>
<dbReference type="SUPFAM" id="SSF51905">
    <property type="entry name" value="FAD/NAD(P)-binding domain"/>
    <property type="match status" value="1"/>
</dbReference>
<accession>A0ABN2WBV4</accession>
<dbReference type="PRINTS" id="PR00411">
    <property type="entry name" value="PNDRDTASEI"/>
</dbReference>
<dbReference type="RefSeq" id="WP_344334395.1">
    <property type="nucleotide sequence ID" value="NZ_BAAAPZ010000001.1"/>
</dbReference>
<keyword evidence="2" id="KW-0285">Flavoprotein</keyword>
<proteinExistence type="predicted"/>
<dbReference type="Proteomes" id="UP001500984">
    <property type="component" value="Unassembled WGS sequence"/>
</dbReference>
<evidence type="ECO:0000256" key="3">
    <source>
        <dbReference type="ARBA" id="ARBA00022827"/>
    </source>
</evidence>
<dbReference type="Gene3D" id="3.50.50.60">
    <property type="entry name" value="FAD/NAD(P)-binding domain"/>
    <property type="match status" value="2"/>
</dbReference>
<dbReference type="InterPro" id="IPR050446">
    <property type="entry name" value="FAD-oxidoreductase/Apoptosis"/>
</dbReference>